<feature type="signal peptide" evidence="3">
    <location>
        <begin position="1"/>
        <end position="30"/>
    </location>
</feature>
<dbReference type="RefSeq" id="WP_223092600.1">
    <property type="nucleotide sequence ID" value="NZ_CP061913.1"/>
</dbReference>
<organism evidence="4 5">
    <name type="scientific">Dactylosporangium vinaceum</name>
    <dbReference type="NCBI Taxonomy" id="53362"/>
    <lineage>
        <taxon>Bacteria</taxon>
        <taxon>Bacillati</taxon>
        <taxon>Actinomycetota</taxon>
        <taxon>Actinomycetes</taxon>
        <taxon>Micromonosporales</taxon>
        <taxon>Micromonosporaceae</taxon>
        <taxon>Dactylosporangium</taxon>
    </lineage>
</organism>
<evidence type="ECO:0000256" key="3">
    <source>
        <dbReference type="SAM" id="SignalP"/>
    </source>
</evidence>
<dbReference type="NCBIfam" id="NF033748">
    <property type="entry name" value="class_F_sortase"/>
    <property type="match status" value="1"/>
</dbReference>
<dbReference type="Proteomes" id="UP001589608">
    <property type="component" value="Unassembled WGS sequence"/>
</dbReference>
<protein>
    <submittedName>
        <fullName evidence="4">Class F sortase</fullName>
    </submittedName>
</protein>
<accession>A0ABV5MEQ8</accession>
<evidence type="ECO:0000313" key="5">
    <source>
        <dbReference type="Proteomes" id="UP001589608"/>
    </source>
</evidence>
<comment type="caution">
    <text evidence="4">The sequence shown here is derived from an EMBL/GenBank/DDBJ whole genome shotgun (WGS) entry which is preliminary data.</text>
</comment>
<dbReference type="SUPFAM" id="SSF63817">
    <property type="entry name" value="Sortase"/>
    <property type="match status" value="1"/>
</dbReference>
<dbReference type="PROSITE" id="PS51257">
    <property type="entry name" value="PROKAR_LIPOPROTEIN"/>
    <property type="match status" value="1"/>
</dbReference>
<name>A0ABV5MEQ8_9ACTN</name>
<evidence type="ECO:0000313" key="4">
    <source>
        <dbReference type="EMBL" id="MFB9447138.1"/>
    </source>
</evidence>
<dbReference type="InterPro" id="IPR023365">
    <property type="entry name" value="Sortase_dom-sf"/>
</dbReference>
<evidence type="ECO:0000256" key="2">
    <source>
        <dbReference type="SAM" id="MobiDB-lite"/>
    </source>
</evidence>
<feature type="compositionally biased region" description="Low complexity" evidence="2">
    <location>
        <begin position="31"/>
        <end position="48"/>
    </location>
</feature>
<proteinExistence type="predicted"/>
<dbReference type="InterPro" id="IPR042001">
    <property type="entry name" value="Sortase_F"/>
</dbReference>
<keyword evidence="1" id="KW-0378">Hydrolase</keyword>
<dbReference type="InterPro" id="IPR005754">
    <property type="entry name" value="Sortase"/>
</dbReference>
<reference evidence="4 5" key="1">
    <citation type="submission" date="2024-09" db="EMBL/GenBank/DDBJ databases">
        <authorList>
            <person name="Sun Q."/>
            <person name="Mori K."/>
        </authorList>
    </citation>
    <scope>NUCLEOTIDE SEQUENCE [LARGE SCALE GENOMIC DNA]</scope>
    <source>
        <strain evidence="4 5">JCM 3307</strain>
    </source>
</reference>
<feature type="region of interest" description="Disordered" evidence="2">
    <location>
        <begin position="27"/>
        <end position="64"/>
    </location>
</feature>
<sequence length="221" mass="22231">MNRRAAVAAVTSVTAALLVAGCSAPPPAPAPAGAAPAASSSAPAPAASRGGELTTGPLMASSPPVSVSIPRLGVTSTLIDLATQPDGTMQVPDDASTVGWFTGAPTPGALGPAVLAGHVDWKGTKGAFYHLSTLAPGDEVTVARLDGSRAVFGVTRVEKYPKDQFPTQAVYGPVDHAALRLITCGGEFDSATGHYRDNIVAFADLRQADPGPAPQPSWPAS</sequence>
<dbReference type="CDD" id="cd05829">
    <property type="entry name" value="Sortase_F"/>
    <property type="match status" value="1"/>
</dbReference>
<evidence type="ECO:0000256" key="1">
    <source>
        <dbReference type="ARBA" id="ARBA00022801"/>
    </source>
</evidence>
<dbReference type="Pfam" id="PF04203">
    <property type="entry name" value="Sortase"/>
    <property type="match status" value="1"/>
</dbReference>
<gene>
    <name evidence="4" type="ORF">ACFFTR_28950</name>
</gene>
<keyword evidence="5" id="KW-1185">Reference proteome</keyword>
<keyword evidence="3" id="KW-0732">Signal</keyword>
<dbReference type="EMBL" id="JBHMCA010000052">
    <property type="protein sequence ID" value="MFB9447138.1"/>
    <property type="molecule type" value="Genomic_DNA"/>
</dbReference>
<feature type="chain" id="PRO_5047419755" evidence="3">
    <location>
        <begin position="31"/>
        <end position="221"/>
    </location>
</feature>
<dbReference type="Gene3D" id="2.40.260.10">
    <property type="entry name" value="Sortase"/>
    <property type="match status" value="1"/>
</dbReference>